<evidence type="ECO:0000313" key="2">
    <source>
        <dbReference type="Proteomes" id="UP000887566"/>
    </source>
</evidence>
<evidence type="ECO:0000256" key="1">
    <source>
        <dbReference type="SAM" id="SignalP"/>
    </source>
</evidence>
<sequence>MRRLLFYLTLPAVIFVISPPSAHAAHHCYLYDNVELNNFHLQEHVRLQDCEDFRVKTGNEYCFKTEMAENDGSIRVSGGCVFTKRCYLYGGLHKCTNRTIPGGGILTQCCCQGFLCNLASSTVISFSLVLFISGHLVNFLDP</sequence>
<accession>A0A914XSL0</accession>
<name>A0A914XSL0_9BILA</name>
<dbReference type="WBParaSite" id="PSAMB.scaffold9730size4679.g32691.t1">
    <property type="protein sequence ID" value="PSAMB.scaffold9730size4679.g32691.t1"/>
    <property type="gene ID" value="PSAMB.scaffold9730size4679.g32691"/>
</dbReference>
<feature type="chain" id="PRO_5037115417" evidence="1">
    <location>
        <begin position="25"/>
        <end position="142"/>
    </location>
</feature>
<feature type="signal peptide" evidence="1">
    <location>
        <begin position="1"/>
        <end position="24"/>
    </location>
</feature>
<dbReference type="AlphaFoldDB" id="A0A914XSL0"/>
<dbReference type="Proteomes" id="UP000887566">
    <property type="component" value="Unplaced"/>
</dbReference>
<evidence type="ECO:0000313" key="3">
    <source>
        <dbReference type="WBParaSite" id="PSAMB.scaffold9730size4679.g32691.t1"/>
    </source>
</evidence>
<keyword evidence="1" id="KW-0732">Signal</keyword>
<proteinExistence type="predicted"/>
<keyword evidence="2" id="KW-1185">Reference proteome</keyword>
<organism evidence="2 3">
    <name type="scientific">Plectus sambesii</name>
    <dbReference type="NCBI Taxonomy" id="2011161"/>
    <lineage>
        <taxon>Eukaryota</taxon>
        <taxon>Metazoa</taxon>
        <taxon>Ecdysozoa</taxon>
        <taxon>Nematoda</taxon>
        <taxon>Chromadorea</taxon>
        <taxon>Plectida</taxon>
        <taxon>Plectina</taxon>
        <taxon>Plectoidea</taxon>
        <taxon>Plectidae</taxon>
        <taxon>Plectus</taxon>
    </lineage>
</organism>
<protein>
    <submittedName>
        <fullName evidence="3">UPAR/Ly6 domain-containing protein</fullName>
    </submittedName>
</protein>
<reference evidence="3" key="1">
    <citation type="submission" date="2022-11" db="UniProtKB">
        <authorList>
            <consortium name="WormBaseParasite"/>
        </authorList>
    </citation>
    <scope>IDENTIFICATION</scope>
</reference>